<feature type="signal peptide" evidence="1">
    <location>
        <begin position="1"/>
        <end position="22"/>
    </location>
</feature>
<organism evidence="2 3">
    <name type="scientific">Lutibacter oricola</name>
    <dbReference type="NCBI Taxonomy" id="762486"/>
    <lineage>
        <taxon>Bacteria</taxon>
        <taxon>Pseudomonadati</taxon>
        <taxon>Bacteroidota</taxon>
        <taxon>Flavobacteriia</taxon>
        <taxon>Flavobacteriales</taxon>
        <taxon>Flavobacteriaceae</taxon>
        <taxon>Lutibacter</taxon>
    </lineage>
</organism>
<sequence length="158" mass="18379">MKNLKYSLIMIIAISISFISCSNDNDNDHNYHLEYVNTISADLPDEFDYGSFYDIEVTIELPNSSYYHYGQFDYFYEGTSRLIYPIAHVDDGIGYNPSIRETTFSIPIHVLQDEPYIFKFYQGEDSDGEDKFLTIEVPVNNEKSVEKIDLNTDETVYK</sequence>
<keyword evidence="3" id="KW-1185">Reference proteome</keyword>
<accession>A0A1H3BMQ7</accession>
<name>A0A1H3BMQ7_9FLAO</name>
<evidence type="ECO:0000256" key="1">
    <source>
        <dbReference type="SAM" id="SignalP"/>
    </source>
</evidence>
<dbReference type="OrthoDB" id="893802at2"/>
<dbReference type="EMBL" id="FNNJ01000005">
    <property type="protein sequence ID" value="SDX42991.1"/>
    <property type="molecule type" value="Genomic_DNA"/>
</dbReference>
<keyword evidence="1" id="KW-0732">Signal</keyword>
<protein>
    <submittedName>
        <fullName evidence="2">Uncharacterized protein</fullName>
    </submittedName>
</protein>
<feature type="chain" id="PRO_5011747924" evidence="1">
    <location>
        <begin position="23"/>
        <end position="158"/>
    </location>
</feature>
<evidence type="ECO:0000313" key="3">
    <source>
        <dbReference type="Proteomes" id="UP000199595"/>
    </source>
</evidence>
<evidence type="ECO:0000313" key="2">
    <source>
        <dbReference type="EMBL" id="SDX42991.1"/>
    </source>
</evidence>
<dbReference type="PROSITE" id="PS51257">
    <property type="entry name" value="PROKAR_LIPOPROTEIN"/>
    <property type="match status" value="1"/>
</dbReference>
<dbReference type="STRING" id="762486.SAMN05444411_105162"/>
<reference evidence="2 3" key="1">
    <citation type="submission" date="2016-10" db="EMBL/GenBank/DDBJ databases">
        <authorList>
            <person name="de Groot N.N."/>
        </authorList>
    </citation>
    <scope>NUCLEOTIDE SEQUENCE [LARGE SCALE GENOMIC DNA]</scope>
    <source>
        <strain evidence="2 3">DSM 24956</strain>
    </source>
</reference>
<dbReference type="Proteomes" id="UP000199595">
    <property type="component" value="Unassembled WGS sequence"/>
</dbReference>
<dbReference type="AlphaFoldDB" id="A0A1H3BMQ7"/>
<gene>
    <name evidence="2" type="ORF">SAMN05444411_105162</name>
</gene>
<dbReference type="RefSeq" id="WP_090123437.1">
    <property type="nucleotide sequence ID" value="NZ_FNNJ01000005.1"/>
</dbReference>
<proteinExistence type="predicted"/>